<organism evidence="1 2">
    <name type="scientific">Austropuccinia psidii MF-1</name>
    <dbReference type="NCBI Taxonomy" id="1389203"/>
    <lineage>
        <taxon>Eukaryota</taxon>
        <taxon>Fungi</taxon>
        <taxon>Dikarya</taxon>
        <taxon>Basidiomycota</taxon>
        <taxon>Pucciniomycotina</taxon>
        <taxon>Pucciniomycetes</taxon>
        <taxon>Pucciniales</taxon>
        <taxon>Sphaerophragmiaceae</taxon>
        <taxon>Austropuccinia</taxon>
    </lineage>
</organism>
<evidence type="ECO:0000313" key="2">
    <source>
        <dbReference type="Proteomes" id="UP000765509"/>
    </source>
</evidence>
<name>A0A9Q3D7B9_9BASI</name>
<comment type="caution">
    <text evidence="1">The sequence shown here is derived from an EMBL/GenBank/DDBJ whole genome shotgun (WGS) entry which is preliminary data.</text>
</comment>
<keyword evidence="2" id="KW-1185">Reference proteome</keyword>
<dbReference type="EMBL" id="AVOT02013865">
    <property type="protein sequence ID" value="MBW0496852.1"/>
    <property type="molecule type" value="Genomic_DNA"/>
</dbReference>
<gene>
    <name evidence="1" type="ORF">O181_036567</name>
</gene>
<dbReference type="OrthoDB" id="3344688at2759"/>
<dbReference type="AlphaFoldDB" id="A0A9Q3D7B9"/>
<dbReference type="Proteomes" id="UP000765509">
    <property type="component" value="Unassembled WGS sequence"/>
</dbReference>
<accession>A0A9Q3D7B9</accession>
<proteinExistence type="predicted"/>
<protein>
    <submittedName>
        <fullName evidence="1">Uncharacterized protein</fullName>
    </submittedName>
</protein>
<sequence>MCTCPDLSYTVNVLAQHSMSPTASHWAVLDHLVSHLSKTRDACVSLASFSTNLHLWVDSSWGGDYEKSQTGFLITLRCTPIAWGSKPQTVVALSTCTTECLALCESTQHLTSWVKCQ</sequence>
<reference evidence="1" key="1">
    <citation type="submission" date="2021-03" db="EMBL/GenBank/DDBJ databases">
        <title>Draft genome sequence of rust myrtle Austropuccinia psidii MF-1, a brazilian biotype.</title>
        <authorList>
            <person name="Quecine M.C."/>
            <person name="Pachon D.M.R."/>
            <person name="Bonatelli M.L."/>
            <person name="Correr F.H."/>
            <person name="Franceschini L.M."/>
            <person name="Leite T.F."/>
            <person name="Margarido G.R.A."/>
            <person name="Almeida C.A."/>
            <person name="Ferrarezi J.A."/>
            <person name="Labate C.A."/>
        </authorList>
    </citation>
    <scope>NUCLEOTIDE SEQUENCE</scope>
    <source>
        <strain evidence="1">MF-1</strain>
    </source>
</reference>
<evidence type="ECO:0000313" key="1">
    <source>
        <dbReference type="EMBL" id="MBW0496852.1"/>
    </source>
</evidence>
<dbReference type="PANTHER" id="PTHR11439">
    <property type="entry name" value="GAG-POL-RELATED RETROTRANSPOSON"/>
    <property type="match status" value="1"/>
</dbReference>